<dbReference type="InterPro" id="IPR008256">
    <property type="entry name" value="Peptidase_S1B"/>
</dbReference>
<dbReference type="InterPro" id="IPR001254">
    <property type="entry name" value="Trypsin_dom"/>
</dbReference>
<dbReference type="AlphaFoldDB" id="A0AA35W9S3"/>
<evidence type="ECO:0000256" key="3">
    <source>
        <dbReference type="ARBA" id="ARBA00022670"/>
    </source>
</evidence>
<evidence type="ECO:0000256" key="4">
    <source>
        <dbReference type="ARBA" id="ARBA00022729"/>
    </source>
</evidence>
<feature type="region of interest" description="Disordered" evidence="8">
    <location>
        <begin position="61"/>
        <end position="113"/>
    </location>
</feature>
<keyword evidence="4" id="KW-0732">Signal</keyword>
<reference evidence="10" key="1">
    <citation type="submission" date="2023-03" db="EMBL/GenBank/DDBJ databases">
        <authorList>
            <person name="Steffen K."/>
            <person name="Cardenas P."/>
        </authorList>
    </citation>
    <scope>NUCLEOTIDE SEQUENCE</scope>
</reference>
<keyword evidence="11" id="KW-1185">Reference proteome</keyword>
<sequence length="429" mass="47653">MAVSQSGSTEGVGLPPRTTNFRNANLPASLLRNYAEGTVKLRERVDGNEGLLVVQDSAIEPSLGEFTNDEDEEASSDETEMSGGSSSATSTAGSGRVSGSGEGSGSGFETDSAEDAEAAFKEWLAAELVRMTTVVYDCSDESETIGDWRNESVGSWLLEHSESHTKDSVSVAAGATQVGSGLSSELLPQEREERFIFGEDDREFVTQSSSFPQCAVARVTTGCTAFYIGPYHALTAAHCVNTFRRGWRGRIRMWRERNCRDTGFLAGCSRVFSVLGHTHLKMYEYDYALVEMDRSGKPAPCWFGIGYINPWDYPSEIDLEILGYPFDKRWYSGQPECSYEAMWQASCNVSYSVRQYLLHWCDVLGGNSGSPIFANVDGNKVVYGIHAHSVGNYVYNEDGERKLDPRWNQGPMITPLRYYQILRWMDYEK</sequence>
<keyword evidence="5 7" id="KW-0378">Hydrolase</keyword>
<dbReference type="GO" id="GO:0008237">
    <property type="term" value="F:metallopeptidase activity"/>
    <property type="evidence" value="ECO:0007669"/>
    <property type="project" value="UniProtKB-KW"/>
</dbReference>
<evidence type="ECO:0000256" key="1">
    <source>
        <dbReference type="ARBA" id="ARBA00007664"/>
    </source>
</evidence>
<evidence type="ECO:0000256" key="8">
    <source>
        <dbReference type="SAM" id="MobiDB-lite"/>
    </source>
</evidence>
<dbReference type="InterPro" id="IPR043504">
    <property type="entry name" value="Peptidase_S1_PA_chymotrypsin"/>
</dbReference>
<keyword evidence="6 7" id="KW-0720">Serine protease</keyword>
<gene>
    <name evidence="10" type="ORF">GBAR_LOCUS6269</name>
</gene>
<feature type="compositionally biased region" description="Acidic residues" evidence="8">
    <location>
        <begin position="67"/>
        <end position="80"/>
    </location>
</feature>
<feature type="domain" description="Peptidase S1" evidence="9">
    <location>
        <begin position="207"/>
        <end position="389"/>
    </location>
</feature>
<proteinExistence type="inferred from homology"/>
<evidence type="ECO:0000313" key="10">
    <source>
        <dbReference type="EMBL" id="CAI8009296.1"/>
    </source>
</evidence>
<dbReference type="GO" id="GO:0004252">
    <property type="term" value="F:serine-type endopeptidase activity"/>
    <property type="evidence" value="ECO:0007669"/>
    <property type="project" value="InterPro"/>
</dbReference>
<dbReference type="InterPro" id="IPR018114">
    <property type="entry name" value="TRYPSIN_HIS"/>
</dbReference>
<dbReference type="PROSITE" id="PS00134">
    <property type="entry name" value="TRYPSIN_HIS"/>
    <property type="match status" value="1"/>
</dbReference>
<comment type="caution">
    <text evidence="10">The sequence shown here is derived from an EMBL/GenBank/DDBJ whole genome shotgun (WGS) entry which is preliminary data.</text>
</comment>
<dbReference type="Proteomes" id="UP001174909">
    <property type="component" value="Unassembled WGS sequence"/>
</dbReference>
<organism evidence="10 11">
    <name type="scientific">Geodia barretti</name>
    <name type="common">Barrett's horny sponge</name>
    <dbReference type="NCBI Taxonomy" id="519541"/>
    <lineage>
        <taxon>Eukaryota</taxon>
        <taxon>Metazoa</taxon>
        <taxon>Porifera</taxon>
        <taxon>Demospongiae</taxon>
        <taxon>Heteroscleromorpha</taxon>
        <taxon>Tetractinellida</taxon>
        <taxon>Astrophorina</taxon>
        <taxon>Geodiidae</taxon>
        <taxon>Geodia</taxon>
    </lineage>
</organism>
<evidence type="ECO:0000256" key="7">
    <source>
        <dbReference type="RuleBase" id="RU004296"/>
    </source>
</evidence>
<accession>A0AA35W9S3</accession>
<dbReference type="InterPro" id="IPR050966">
    <property type="entry name" value="Glutamyl_endopeptidase"/>
</dbReference>
<dbReference type="EC" id="3.4.21.-" evidence="7"/>
<dbReference type="EMBL" id="CASHTH010000942">
    <property type="protein sequence ID" value="CAI8009296.1"/>
    <property type="molecule type" value="Genomic_DNA"/>
</dbReference>
<feature type="compositionally biased region" description="Low complexity" evidence="8">
    <location>
        <begin position="81"/>
        <end position="95"/>
    </location>
</feature>
<dbReference type="SUPFAM" id="SSF50494">
    <property type="entry name" value="Trypsin-like serine proteases"/>
    <property type="match status" value="1"/>
</dbReference>
<protein>
    <recommendedName>
        <fullName evidence="7">Serine protease</fullName>
        <ecNumber evidence="7">3.4.21.-</ecNumber>
    </recommendedName>
</protein>
<evidence type="ECO:0000256" key="5">
    <source>
        <dbReference type="ARBA" id="ARBA00022801"/>
    </source>
</evidence>
<evidence type="ECO:0000313" key="11">
    <source>
        <dbReference type="Proteomes" id="UP001174909"/>
    </source>
</evidence>
<comment type="similarity">
    <text evidence="1">Belongs to the peptidase S1 family.</text>
</comment>
<dbReference type="PANTHER" id="PTHR15462">
    <property type="entry name" value="SERINE PROTEASE"/>
    <property type="match status" value="1"/>
</dbReference>
<evidence type="ECO:0000259" key="9">
    <source>
        <dbReference type="Pfam" id="PF00089"/>
    </source>
</evidence>
<dbReference type="Gene3D" id="2.40.10.10">
    <property type="entry name" value="Trypsin-like serine proteases"/>
    <property type="match status" value="2"/>
</dbReference>
<evidence type="ECO:0000256" key="2">
    <source>
        <dbReference type="ARBA" id="ARBA00008764"/>
    </source>
</evidence>
<feature type="region of interest" description="Disordered" evidence="8">
    <location>
        <begin position="1"/>
        <end position="28"/>
    </location>
</feature>
<name>A0AA35W9S3_GEOBA</name>
<evidence type="ECO:0000256" key="6">
    <source>
        <dbReference type="ARBA" id="ARBA00022825"/>
    </source>
</evidence>
<dbReference type="PRINTS" id="PR00839">
    <property type="entry name" value="V8PROTEASE"/>
</dbReference>
<dbReference type="PANTHER" id="PTHR15462:SF8">
    <property type="entry name" value="SERINE PROTEASE"/>
    <property type="match status" value="1"/>
</dbReference>
<dbReference type="GO" id="GO:0006508">
    <property type="term" value="P:proteolysis"/>
    <property type="evidence" value="ECO:0007669"/>
    <property type="project" value="UniProtKB-KW"/>
</dbReference>
<comment type="similarity">
    <text evidence="2 7">Belongs to the peptidase S1B family.</text>
</comment>
<keyword evidence="10" id="KW-0482">Metalloprotease</keyword>
<feature type="compositionally biased region" description="Gly residues" evidence="8">
    <location>
        <begin position="96"/>
        <end position="106"/>
    </location>
</feature>
<dbReference type="InterPro" id="IPR009003">
    <property type="entry name" value="Peptidase_S1_PA"/>
</dbReference>
<keyword evidence="3 7" id="KW-0645">Protease</keyword>
<dbReference type="Pfam" id="PF00089">
    <property type="entry name" value="Trypsin"/>
    <property type="match status" value="1"/>
</dbReference>